<reference evidence="3" key="1">
    <citation type="submission" date="2016-11" db="EMBL/GenBank/DDBJ databases">
        <authorList>
            <person name="Varghese N."/>
            <person name="Submissions S."/>
        </authorList>
    </citation>
    <scope>NUCLEOTIDE SEQUENCE [LARGE SCALE GENOMIC DNA]</scope>
    <source>
        <strain evidence="3">CGMCC 1.2749</strain>
    </source>
</reference>
<evidence type="ECO:0000313" key="2">
    <source>
        <dbReference type="EMBL" id="SHM16898.1"/>
    </source>
</evidence>
<organism evidence="2 3">
    <name type="scientific">Flavobacterium xinjiangense</name>
    <dbReference type="NCBI Taxonomy" id="178356"/>
    <lineage>
        <taxon>Bacteria</taxon>
        <taxon>Pseudomonadati</taxon>
        <taxon>Bacteroidota</taxon>
        <taxon>Flavobacteriia</taxon>
        <taxon>Flavobacteriales</taxon>
        <taxon>Flavobacteriaceae</taxon>
        <taxon>Flavobacterium</taxon>
    </lineage>
</organism>
<gene>
    <name evidence="2" type="ORF">SAMN05216269_1031</name>
</gene>
<evidence type="ECO:0000259" key="1">
    <source>
        <dbReference type="Pfam" id="PF23237"/>
    </source>
</evidence>
<accession>A0A1M7GL91</accession>
<dbReference type="InterPro" id="IPR057078">
    <property type="entry name" value="HYR-4C"/>
</dbReference>
<dbReference type="STRING" id="178356.SAMN05216269_1031"/>
<evidence type="ECO:0000313" key="3">
    <source>
        <dbReference type="Proteomes" id="UP000184092"/>
    </source>
</evidence>
<keyword evidence="3" id="KW-1185">Reference proteome</keyword>
<feature type="non-terminal residue" evidence="2">
    <location>
        <position position="1"/>
    </location>
</feature>
<proteinExistence type="predicted"/>
<dbReference type="Gene3D" id="2.60.40.10">
    <property type="entry name" value="Immunoglobulins"/>
    <property type="match status" value="2"/>
</dbReference>
<dbReference type="EMBL" id="FRCL01000003">
    <property type="protein sequence ID" value="SHM16898.1"/>
    <property type="molecule type" value="Genomic_DNA"/>
</dbReference>
<protein>
    <recommendedName>
        <fullName evidence="1">HYR-like domain-containing protein</fullName>
    </recommendedName>
</protein>
<feature type="non-terminal residue" evidence="2">
    <location>
        <position position="561"/>
    </location>
</feature>
<feature type="domain" description="HYR-like" evidence="1">
    <location>
        <begin position="489"/>
        <end position="558"/>
    </location>
</feature>
<dbReference type="AlphaFoldDB" id="A0A1M7GL91"/>
<dbReference type="InterPro" id="IPR013783">
    <property type="entry name" value="Ig-like_fold"/>
</dbReference>
<dbReference type="Pfam" id="PF23237">
    <property type="entry name" value="HYR_4C"/>
    <property type="match status" value="1"/>
</dbReference>
<dbReference type="Proteomes" id="UP000184092">
    <property type="component" value="Unassembled WGS sequence"/>
</dbReference>
<name>A0A1M7GL91_9FLAO</name>
<sequence length="561" mass="58001">NATCFGEANGSIAVTNSAGSTVVITNAQNQVVSNTNLPAGTYTLTASAPNGNANGSCTATAQVTITQPDVAVSVSGIATNATCFGEANGSIAVTNSTGSTVVITNAQNQVVSNTNLPAGTYTLTASAPNGNANGSCTATAQVTINDGDGTPPVISQLPNETTINCPAKPEFAQATATDNVDTSVSLTFDDVTTQGQCAGSYSVIRTWTATDSCRNTSTSSQTINVIDKTPPTFTAPPTITINSGENCIANTNPIATGNVTNIIDACDSNPKVSYVDTECIGITESNGSVNAGNGNYFPFTVTGFDDLTANNIKKIALAFETNQGKGRAEFTLVSPSGKGIILVGPYCSGGNCDDSNSNTKELYLTTFYPNNSGYPKWNNANFIQDGINQNMTPNGETTSPNTITGLTSYVSSFENLTGPMNGTWFIYSRKQASVNGSIDFNSVCLTPASSCTGNKVITRTWTVTDACGNSSKATQIINIQDKTAPVLSEVPADVTVECSEVPTAATLTATDNCDADPKVAFNEAKIEGNCASNYTLTRTWTATDACGNTSSKVQVITVQDK</sequence>